<evidence type="ECO:0000256" key="2">
    <source>
        <dbReference type="SAM" id="Phobius"/>
    </source>
</evidence>
<keyword evidence="4" id="KW-1185">Reference proteome</keyword>
<keyword evidence="2" id="KW-0472">Membrane</keyword>
<dbReference type="Proteomes" id="UP000198615">
    <property type="component" value="Unassembled WGS sequence"/>
</dbReference>
<feature type="compositionally biased region" description="Low complexity" evidence="1">
    <location>
        <begin position="166"/>
        <end position="176"/>
    </location>
</feature>
<evidence type="ECO:0000256" key="1">
    <source>
        <dbReference type="SAM" id="MobiDB-lite"/>
    </source>
</evidence>
<keyword evidence="2" id="KW-1133">Transmembrane helix</keyword>
<feature type="transmembrane region" description="Helical" evidence="2">
    <location>
        <begin position="12"/>
        <end position="31"/>
    </location>
</feature>
<name>A0A8G2BJV1_9PROT</name>
<dbReference type="OrthoDB" id="7365284at2"/>
<reference evidence="3 4" key="1">
    <citation type="submission" date="2016-10" db="EMBL/GenBank/DDBJ databases">
        <authorList>
            <person name="Varghese N."/>
            <person name="Submissions S."/>
        </authorList>
    </citation>
    <scope>NUCLEOTIDE SEQUENCE [LARGE SCALE GENOMIC DNA]</scope>
    <source>
        <strain evidence="3 4">DSM 18839</strain>
    </source>
</reference>
<gene>
    <name evidence="3" type="ORF">SAMN05660686_03412</name>
</gene>
<comment type="caution">
    <text evidence="3">The sequence shown here is derived from an EMBL/GenBank/DDBJ whole genome shotgun (WGS) entry which is preliminary data.</text>
</comment>
<dbReference type="EMBL" id="FNBW01000010">
    <property type="protein sequence ID" value="SDG11082.1"/>
    <property type="molecule type" value="Genomic_DNA"/>
</dbReference>
<evidence type="ECO:0008006" key="5">
    <source>
        <dbReference type="Google" id="ProtNLM"/>
    </source>
</evidence>
<keyword evidence="2" id="KW-0812">Transmembrane</keyword>
<accession>A0A8G2BJV1</accession>
<sequence>MTVHRYERGAIVWDMARGGLGLLVTGLPLVVTPMATTMTVIFGALATLFGVYVVRTWLRTAQAVEVDADGIRRTGPLEIDIPWADLDSMGLRYFSTRRDKNAGWMELKLTGNGKKLPVESSIDDFEGLVRHCMLVSRRKNLELSETTLDNLRALGLMGPAPEADGSDGPPSFDSSGHIAPKLEPGLRQGIGRQGIGPDRDR</sequence>
<dbReference type="AlphaFoldDB" id="A0A8G2BJV1"/>
<proteinExistence type="predicted"/>
<evidence type="ECO:0000313" key="4">
    <source>
        <dbReference type="Proteomes" id="UP000198615"/>
    </source>
</evidence>
<protein>
    <recommendedName>
        <fullName evidence="5">PH domain-containing protein</fullName>
    </recommendedName>
</protein>
<organism evidence="3 4">
    <name type="scientific">Thalassobaculum litoreum DSM 18839</name>
    <dbReference type="NCBI Taxonomy" id="1123362"/>
    <lineage>
        <taxon>Bacteria</taxon>
        <taxon>Pseudomonadati</taxon>
        <taxon>Pseudomonadota</taxon>
        <taxon>Alphaproteobacteria</taxon>
        <taxon>Rhodospirillales</taxon>
        <taxon>Thalassobaculaceae</taxon>
        <taxon>Thalassobaculum</taxon>
    </lineage>
</organism>
<feature type="region of interest" description="Disordered" evidence="1">
    <location>
        <begin position="156"/>
        <end position="201"/>
    </location>
</feature>
<evidence type="ECO:0000313" key="3">
    <source>
        <dbReference type="EMBL" id="SDG11082.1"/>
    </source>
</evidence>
<dbReference type="RefSeq" id="WP_139189369.1">
    <property type="nucleotide sequence ID" value="NZ_FNBW01000010.1"/>
</dbReference>